<dbReference type="GO" id="GO:0004784">
    <property type="term" value="F:superoxide dismutase activity"/>
    <property type="evidence" value="ECO:0007669"/>
    <property type="project" value="UniProtKB-EC"/>
</dbReference>
<evidence type="ECO:0000259" key="4">
    <source>
        <dbReference type="Pfam" id="PF00080"/>
    </source>
</evidence>
<dbReference type="GO" id="GO:0005507">
    <property type="term" value="F:copper ion binding"/>
    <property type="evidence" value="ECO:0007669"/>
    <property type="project" value="InterPro"/>
</dbReference>
<dbReference type="InterPro" id="IPR036423">
    <property type="entry name" value="SOD-like_Cu/Zn_dom_sf"/>
</dbReference>
<dbReference type="Pfam" id="PF00080">
    <property type="entry name" value="Sod_Cu"/>
    <property type="match status" value="1"/>
</dbReference>
<reference evidence="5" key="1">
    <citation type="submission" date="2016-10" db="EMBL/GenBank/DDBJ databases">
        <title>The High Quality Genome of Vibrio alginolyticus K01M1.</title>
        <authorList>
            <person name="Wendling C."/>
            <person name="Chibani C.M."/>
            <person name="Hertel R."/>
            <person name="Sproer C."/>
            <person name="Bunk B."/>
            <person name="Overmann J."/>
            <person name="Roth O."/>
            <person name="Liesegang H."/>
        </authorList>
    </citation>
    <scope>NUCLEOTIDE SEQUENCE</scope>
    <source>
        <strain evidence="5">K05K4</strain>
    </source>
</reference>
<dbReference type="SUPFAM" id="SSF49329">
    <property type="entry name" value="Cu,Zn superoxide dismutase-like"/>
    <property type="match status" value="1"/>
</dbReference>
<feature type="signal peptide" evidence="3">
    <location>
        <begin position="1"/>
        <end position="22"/>
    </location>
</feature>
<gene>
    <name evidence="5" type="primary">sodC</name>
    <name evidence="5" type="ORF">K05K4_35000</name>
</gene>
<comment type="function">
    <text evidence="2">Destroys radicals which are normally produced within the cells and which are toxic to biological systems.</text>
</comment>
<dbReference type="EC" id="1.15.1.1" evidence="2"/>
<keyword evidence="3" id="KW-0732">Signal</keyword>
<dbReference type="PROSITE" id="PS00332">
    <property type="entry name" value="SOD_CU_ZN_2"/>
    <property type="match status" value="1"/>
</dbReference>
<keyword evidence="2 5" id="KW-0560">Oxidoreductase</keyword>
<dbReference type="GeneID" id="75165248"/>
<accession>A0A1W6W0F1</accession>
<feature type="chain" id="PRO_5011401135" description="Superoxide dismutase [Cu-Zn]" evidence="3">
    <location>
        <begin position="23"/>
        <end position="171"/>
    </location>
</feature>
<feature type="domain" description="Superoxide dismutase copper/zinc binding" evidence="4">
    <location>
        <begin position="36"/>
        <end position="170"/>
    </location>
</feature>
<dbReference type="AlphaFoldDB" id="A0A1W6W0F1"/>
<dbReference type="Gene3D" id="2.60.40.200">
    <property type="entry name" value="Superoxide dismutase, copper/zinc binding domain"/>
    <property type="match status" value="1"/>
</dbReference>
<comment type="cofactor">
    <cofactor evidence="2">
        <name>Cu cation</name>
        <dbReference type="ChEBI" id="CHEBI:23378"/>
    </cofactor>
    <text evidence="2">Binds 1 copper ion per subunit.</text>
</comment>
<name>A0A1W6W0F1_VIBAL</name>
<evidence type="ECO:0000256" key="2">
    <source>
        <dbReference type="RuleBase" id="RU000393"/>
    </source>
</evidence>
<comment type="cofactor">
    <cofactor evidence="2">
        <name>Zn(2+)</name>
        <dbReference type="ChEBI" id="CHEBI:29105"/>
    </cofactor>
    <text evidence="2">Binds 1 zinc ion per subunit.</text>
</comment>
<keyword evidence="2" id="KW-0862">Zinc</keyword>
<dbReference type="PANTHER" id="PTHR10003">
    <property type="entry name" value="SUPEROXIDE DISMUTASE CU-ZN -RELATED"/>
    <property type="match status" value="1"/>
</dbReference>
<dbReference type="CDD" id="cd00305">
    <property type="entry name" value="Cu-Zn_Superoxide_Dismutase"/>
    <property type="match status" value="1"/>
</dbReference>
<dbReference type="RefSeq" id="WP_017635497.1">
    <property type="nucleotide sequence ID" value="NZ_CP016225.1"/>
</dbReference>
<dbReference type="PROSITE" id="PS00087">
    <property type="entry name" value="SOD_CU_ZN_1"/>
    <property type="match status" value="1"/>
</dbReference>
<organism evidence="5">
    <name type="scientific">Vibrio alginolyticus</name>
    <dbReference type="NCBI Taxonomy" id="663"/>
    <lineage>
        <taxon>Bacteria</taxon>
        <taxon>Pseudomonadati</taxon>
        <taxon>Pseudomonadota</taxon>
        <taxon>Gammaproteobacteria</taxon>
        <taxon>Vibrionales</taxon>
        <taxon>Vibrionaceae</taxon>
        <taxon>Vibrio</taxon>
    </lineage>
</organism>
<protein>
    <recommendedName>
        <fullName evidence="2">Superoxide dismutase [Cu-Zn]</fullName>
        <ecNumber evidence="2">1.15.1.1</ecNumber>
    </recommendedName>
</protein>
<dbReference type="InterPro" id="IPR018152">
    <property type="entry name" value="SOD_Cu/Zn_BS"/>
</dbReference>
<proteinExistence type="inferred from homology"/>
<keyword evidence="2" id="KW-0186">Copper</keyword>
<dbReference type="EMBL" id="CP017903">
    <property type="protein sequence ID" value="ARP20227.1"/>
    <property type="molecule type" value="Genomic_DNA"/>
</dbReference>
<dbReference type="InterPro" id="IPR001424">
    <property type="entry name" value="SOD_Cu_Zn_dom"/>
</dbReference>
<comment type="similarity">
    <text evidence="1 2">Belongs to the Cu-Zn superoxide dismutase family.</text>
</comment>
<dbReference type="InterPro" id="IPR024134">
    <property type="entry name" value="SOD_Cu/Zn_/chaperone"/>
</dbReference>
<evidence type="ECO:0000256" key="3">
    <source>
        <dbReference type="SAM" id="SignalP"/>
    </source>
</evidence>
<sequence length="171" mass="17717">MLKGLLCISVASALVAAPNALAKTVEMTALNTNESAGTIEISQSDYGVVFTPQLSGLSAGVHGFHVHTNPSCDSIEKDDKTVLGGAAGGHYDPNNTGKHGYPWTDDNHLGDLPPLYVDMDGNANQPVVAPRLKLSDLKGRALMIHAGGDNHSDHPNKLGGGGARVVCGVIE</sequence>
<evidence type="ECO:0000256" key="1">
    <source>
        <dbReference type="ARBA" id="ARBA00010457"/>
    </source>
</evidence>
<evidence type="ECO:0000313" key="5">
    <source>
        <dbReference type="EMBL" id="ARP20227.1"/>
    </source>
</evidence>
<comment type="catalytic activity">
    <reaction evidence="2">
        <text>2 superoxide + 2 H(+) = H2O2 + O2</text>
        <dbReference type="Rhea" id="RHEA:20696"/>
        <dbReference type="ChEBI" id="CHEBI:15378"/>
        <dbReference type="ChEBI" id="CHEBI:15379"/>
        <dbReference type="ChEBI" id="CHEBI:16240"/>
        <dbReference type="ChEBI" id="CHEBI:18421"/>
        <dbReference type="EC" id="1.15.1.1"/>
    </reaction>
</comment>
<keyword evidence="2" id="KW-0479">Metal-binding</keyword>